<protein>
    <recommendedName>
        <fullName evidence="2">CS domain-containing protein</fullName>
    </recommendedName>
</protein>
<gene>
    <name evidence="3" type="ORF">SteCoe_372</name>
</gene>
<evidence type="ECO:0000259" key="2">
    <source>
        <dbReference type="PROSITE" id="PS51203"/>
    </source>
</evidence>
<reference evidence="3 4" key="1">
    <citation type="submission" date="2016-11" db="EMBL/GenBank/DDBJ databases">
        <title>The macronuclear genome of Stentor coeruleus: a giant cell with tiny introns.</title>
        <authorList>
            <person name="Slabodnick M."/>
            <person name="Ruby J.G."/>
            <person name="Reiff S.B."/>
            <person name="Swart E.C."/>
            <person name="Gosai S."/>
            <person name="Prabakaran S."/>
            <person name="Witkowska E."/>
            <person name="Larue G.E."/>
            <person name="Fisher S."/>
            <person name="Freeman R.M."/>
            <person name="Gunawardena J."/>
            <person name="Chu W."/>
            <person name="Stover N.A."/>
            <person name="Gregory B.D."/>
            <person name="Nowacki M."/>
            <person name="Derisi J."/>
            <person name="Roy S.W."/>
            <person name="Marshall W.F."/>
            <person name="Sood P."/>
        </authorList>
    </citation>
    <scope>NUCLEOTIDE SEQUENCE [LARGE SCALE GENOMIC DNA]</scope>
    <source>
        <strain evidence="3">WM001</strain>
    </source>
</reference>
<accession>A0A1R2D409</accession>
<dbReference type="InterPro" id="IPR007052">
    <property type="entry name" value="CS_dom"/>
</dbReference>
<evidence type="ECO:0000313" key="4">
    <source>
        <dbReference type="Proteomes" id="UP000187209"/>
    </source>
</evidence>
<dbReference type="Proteomes" id="UP000187209">
    <property type="component" value="Unassembled WGS sequence"/>
</dbReference>
<keyword evidence="4" id="KW-1185">Reference proteome</keyword>
<dbReference type="OrthoDB" id="313440at2759"/>
<feature type="chain" id="PRO_5012526010" description="CS domain-containing protein" evidence="1">
    <location>
        <begin position="16"/>
        <end position="224"/>
    </location>
</feature>
<dbReference type="SUPFAM" id="SSF49764">
    <property type="entry name" value="HSP20-like chaperones"/>
    <property type="match status" value="1"/>
</dbReference>
<feature type="domain" description="CS" evidence="2">
    <location>
        <begin position="92"/>
        <end position="193"/>
    </location>
</feature>
<comment type="caution">
    <text evidence="3">The sequence shown here is derived from an EMBL/GenBank/DDBJ whole genome shotgun (WGS) entry which is preliminary data.</text>
</comment>
<evidence type="ECO:0000256" key="1">
    <source>
        <dbReference type="SAM" id="SignalP"/>
    </source>
</evidence>
<feature type="signal peptide" evidence="1">
    <location>
        <begin position="1"/>
        <end position="15"/>
    </location>
</feature>
<dbReference type="InterPro" id="IPR008978">
    <property type="entry name" value="HSP20-like_chaperone"/>
</dbReference>
<sequence>MFIFCLIALGAACQGFFELNPNAINENQYPSDVTSECIIGYIGQNKWDIVNYLLATFKEDTDLTQVIDYLSQQKKQLTKIINLLDVPVESQNVPPSFRWAQSTTHIYIDVKFSHRIDAAGCVDIHNFSQKVSEKHLSVEGQCIMSGHKILFDLELDFFKEVDENDVEVNEGNSGRLEFKIAKKKTPDVWKTLYEGEKPKTISIWYDMQETFKKQLDAYHKKEGL</sequence>
<dbReference type="Gene3D" id="2.60.40.790">
    <property type="match status" value="1"/>
</dbReference>
<name>A0A1R2D409_9CILI</name>
<organism evidence="3 4">
    <name type="scientific">Stentor coeruleus</name>
    <dbReference type="NCBI Taxonomy" id="5963"/>
    <lineage>
        <taxon>Eukaryota</taxon>
        <taxon>Sar</taxon>
        <taxon>Alveolata</taxon>
        <taxon>Ciliophora</taxon>
        <taxon>Postciliodesmatophora</taxon>
        <taxon>Heterotrichea</taxon>
        <taxon>Heterotrichida</taxon>
        <taxon>Stentoridae</taxon>
        <taxon>Stentor</taxon>
    </lineage>
</organism>
<dbReference type="EMBL" id="MPUH01000004">
    <property type="protein sequence ID" value="OMJ95998.1"/>
    <property type="molecule type" value="Genomic_DNA"/>
</dbReference>
<proteinExistence type="predicted"/>
<dbReference type="AlphaFoldDB" id="A0A1R2D409"/>
<dbReference type="PROSITE" id="PS51203">
    <property type="entry name" value="CS"/>
    <property type="match status" value="1"/>
</dbReference>
<keyword evidence="1" id="KW-0732">Signal</keyword>
<evidence type="ECO:0000313" key="3">
    <source>
        <dbReference type="EMBL" id="OMJ95998.1"/>
    </source>
</evidence>